<keyword evidence="3" id="KW-0342">GTP-binding</keyword>
<dbReference type="PANTHER" id="PTHR10903">
    <property type="entry name" value="GTPASE, IMAP FAMILY MEMBER-RELATED"/>
    <property type="match status" value="1"/>
</dbReference>
<dbReference type="EMBL" id="CAJNOU010003963">
    <property type="protein sequence ID" value="CAF1419523.1"/>
    <property type="molecule type" value="Genomic_DNA"/>
</dbReference>
<dbReference type="Pfam" id="PF04548">
    <property type="entry name" value="AIG1"/>
    <property type="match status" value="2"/>
</dbReference>
<evidence type="ECO:0000259" key="5">
    <source>
        <dbReference type="PROSITE" id="PS51720"/>
    </source>
</evidence>
<accession>A0A815MQS5</accession>
<reference evidence="6" key="1">
    <citation type="submission" date="2021-02" db="EMBL/GenBank/DDBJ databases">
        <authorList>
            <person name="Nowell W R."/>
        </authorList>
    </citation>
    <scope>NUCLEOTIDE SEQUENCE</scope>
</reference>
<dbReference type="PROSITE" id="PS51720">
    <property type="entry name" value="G_AIG1"/>
    <property type="match status" value="2"/>
</dbReference>
<sequence>MSANLCKKGNHSDHEENIQHEIRIILIGKTGLGKSSLGNSICGSREKNVPFKAAASSSSVTQTSECAYRDYNGCKLCVIDTAGFCDTKQLNEIVIAQLKKGFQLASPGPHAFLIIVNGRCTDEHIGILALLQKIFGKQALKHCIIVITRENALRNDDDDQLSDAELIDRYFNEAPQSLLDLVTNIQKRCILIENRAEYEIREQKITHLVDMIKTIEKENGYYTNQMFIEAEMQWKQWEKDEIERQELDREKRKENLRKQIRQENRSREEALQQEEQMYEELRHEEECLKREILSWVLSGKSALGNLILGYQKFKTGAGAGSVTRECESSSIVFNNRNITVIDTPGWFDTKLSNEDISKALTDSYYEAAPGPHAFLIVTAGRYTTEAEDTLISLERLFGSSVVDYCIVVITHEDDLRDDDKTLDEYLGDSTSQLRCFVNKCGGRCTAVNSKTKDSDERKTKLTELLGCIDNIFRKKQTSYYTHELFERAAQDEAEQRQKEEERVRREWGEEEIRTEIFQWFAGE</sequence>
<comment type="similarity">
    <text evidence="1">Belongs to the TRAFAC class TrmE-Era-EngA-EngB-Septin-like GTPase superfamily. AIG1/Toc34/Toc159-like paraseptin GTPase family. IAN subfamily.</text>
</comment>
<keyword evidence="4" id="KW-0175">Coiled coil</keyword>
<dbReference type="GO" id="GO:0005525">
    <property type="term" value="F:GTP binding"/>
    <property type="evidence" value="ECO:0007669"/>
    <property type="project" value="UniProtKB-KW"/>
</dbReference>
<gene>
    <name evidence="6" type="ORF">SEV965_LOCUS32235</name>
</gene>
<name>A0A815MQS5_9BILA</name>
<feature type="domain" description="AIG1-type G" evidence="5">
    <location>
        <begin position="285"/>
        <end position="489"/>
    </location>
</feature>
<organism evidence="6 7">
    <name type="scientific">Rotaria sordida</name>
    <dbReference type="NCBI Taxonomy" id="392033"/>
    <lineage>
        <taxon>Eukaryota</taxon>
        <taxon>Metazoa</taxon>
        <taxon>Spiralia</taxon>
        <taxon>Gnathifera</taxon>
        <taxon>Rotifera</taxon>
        <taxon>Eurotatoria</taxon>
        <taxon>Bdelloidea</taxon>
        <taxon>Philodinida</taxon>
        <taxon>Philodinidae</taxon>
        <taxon>Rotaria</taxon>
    </lineage>
</organism>
<evidence type="ECO:0000313" key="7">
    <source>
        <dbReference type="Proteomes" id="UP000663889"/>
    </source>
</evidence>
<protein>
    <recommendedName>
        <fullName evidence="5">AIG1-type G domain-containing protein</fullName>
    </recommendedName>
</protein>
<dbReference type="InterPro" id="IPR006703">
    <property type="entry name" value="G_AIG1"/>
</dbReference>
<dbReference type="SUPFAM" id="SSF52540">
    <property type="entry name" value="P-loop containing nucleoside triphosphate hydrolases"/>
    <property type="match status" value="2"/>
</dbReference>
<proteinExistence type="inferred from homology"/>
<evidence type="ECO:0000256" key="3">
    <source>
        <dbReference type="ARBA" id="ARBA00023134"/>
    </source>
</evidence>
<evidence type="ECO:0000313" key="6">
    <source>
        <dbReference type="EMBL" id="CAF1419523.1"/>
    </source>
</evidence>
<evidence type="ECO:0000256" key="2">
    <source>
        <dbReference type="ARBA" id="ARBA00022741"/>
    </source>
</evidence>
<comment type="caution">
    <text evidence="6">The sequence shown here is derived from an EMBL/GenBank/DDBJ whole genome shotgun (WGS) entry which is preliminary data.</text>
</comment>
<dbReference type="FunFam" id="3.40.50.300:FF:000366">
    <property type="entry name" value="GTPase, IMAP family member 2"/>
    <property type="match status" value="1"/>
</dbReference>
<evidence type="ECO:0000256" key="4">
    <source>
        <dbReference type="SAM" id="Coils"/>
    </source>
</evidence>
<dbReference type="Proteomes" id="UP000663889">
    <property type="component" value="Unassembled WGS sequence"/>
</dbReference>
<dbReference type="AlphaFoldDB" id="A0A815MQS5"/>
<dbReference type="PANTHER" id="PTHR10903:SF170">
    <property type="entry name" value="GTPASE IMAP FAMILY MEMBER 7"/>
    <property type="match status" value="1"/>
</dbReference>
<keyword evidence="2" id="KW-0547">Nucleotide-binding</keyword>
<dbReference type="Gene3D" id="3.40.50.300">
    <property type="entry name" value="P-loop containing nucleotide triphosphate hydrolases"/>
    <property type="match status" value="2"/>
</dbReference>
<dbReference type="InterPro" id="IPR027417">
    <property type="entry name" value="P-loop_NTPase"/>
</dbReference>
<evidence type="ECO:0000256" key="1">
    <source>
        <dbReference type="ARBA" id="ARBA00008535"/>
    </source>
</evidence>
<dbReference type="InterPro" id="IPR045058">
    <property type="entry name" value="GIMA/IAN/Toc"/>
</dbReference>
<feature type="coiled-coil region" evidence="4">
    <location>
        <begin position="239"/>
        <end position="291"/>
    </location>
</feature>
<feature type="domain" description="AIG1-type G" evidence="5">
    <location>
        <begin position="19"/>
        <end position="231"/>
    </location>
</feature>